<gene>
    <name evidence="2" type="ORF">LTLLF_188640</name>
</gene>
<proteinExistence type="predicted"/>
<dbReference type="EMBL" id="JAATJU010025600">
    <property type="protein sequence ID" value="KAH0503248.1"/>
    <property type="molecule type" value="Genomic_DNA"/>
</dbReference>
<evidence type="ECO:0000256" key="1">
    <source>
        <dbReference type="SAM" id="MobiDB-lite"/>
    </source>
</evidence>
<name>A0A8J6G408_MICOH</name>
<organism evidence="2 3">
    <name type="scientific">Microtus ochrogaster</name>
    <name type="common">Prairie vole</name>
    <dbReference type="NCBI Taxonomy" id="79684"/>
    <lineage>
        <taxon>Eukaryota</taxon>
        <taxon>Metazoa</taxon>
        <taxon>Chordata</taxon>
        <taxon>Craniata</taxon>
        <taxon>Vertebrata</taxon>
        <taxon>Euteleostomi</taxon>
        <taxon>Mammalia</taxon>
        <taxon>Eutheria</taxon>
        <taxon>Euarchontoglires</taxon>
        <taxon>Glires</taxon>
        <taxon>Rodentia</taxon>
        <taxon>Myomorpha</taxon>
        <taxon>Muroidea</taxon>
        <taxon>Cricetidae</taxon>
        <taxon>Arvicolinae</taxon>
        <taxon>Microtus</taxon>
    </lineage>
</organism>
<comment type="caution">
    <text evidence="2">The sequence shown here is derived from an EMBL/GenBank/DDBJ whole genome shotgun (WGS) entry which is preliminary data.</text>
</comment>
<evidence type="ECO:0000313" key="3">
    <source>
        <dbReference type="Proteomes" id="UP000710432"/>
    </source>
</evidence>
<evidence type="ECO:0000313" key="2">
    <source>
        <dbReference type="EMBL" id="KAH0503248.1"/>
    </source>
</evidence>
<accession>A0A8J6G408</accession>
<dbReference type="Proteomes" id="UP000710432">
    <property type="component" value="Unassembled WGS sequence"/>
</dbReference>
<feature type="region of interest" description="Disordered" evidence="1">
    <location>
        <begin position="112"/>
        <end position="134"/>
    </location>
</feature>
<sequence>MEWPEDWKREPEVKFLASGVMKSHVTSGCPIPGPPRCSHPKDGVNRLTSEGWNLAALWALPPWDKCVASRPGARTVTEHHPPPGAFPAEEDPEFTRTRLPGRVPGKELCAAGPIPRSSGSGNAEKARNPACQAPGPSAPAFGCRKLAGGNALPVGGKSRSCSSAASQAAASCHRRCAPLPQPQPCASAAAAWPGSCSRHCACWGAGREGSGPVLSWRGRHPEGV</sequence>
<protein>
    <submittedName>
        <fullName evidence="2">Uncharacterized protein</fullName>
    </submittedName>
</protein>
<reference evidence="2" key="1">
    <citation type="submission" date="2020-03" db="EMBL/GenBank/DDBJ databases">
        <title>Studies in the Genomics of Life Span.</title>
        <authorList>
            <person name="Glass D."/>
        </authorList>
    </citation>
    <scope>NUCLEOTIDE SEQUENCE</scope>
    <source>
        <strain evidence="2">LTLLF</strain>
        <tissue evidence="2">Muscle</tissue>
    </source>
</reference>
<dbReference type="AlphaFoldDB" id="A0A8J6G408"/>